<dbReference type="AlphaFoldDB" id="A0AAV3Y1G5"/>
<comment type="caution">
    <text evidence="1">The sequence shown here is derived from an EMBL/GenBank/DDBJ whole genome shotgun (WGS) entry which is preliminary data.</text>
</comment>
<accession>A0AAV3Y1G5</accession>
<protein>
    <submittedName>
        <fullName evidence="1">Uncharacterized protein</fullName>
    </submittedName>
</protein>
<dbReference type="Proteomes" id="UP000735302">
    <property type="component" value="Unassembled WGS sequence"/>
</dbReference>
<dbReference type="EMBL" id="BLXT01000368">
    <property type="protein sequence ID" value="GFN76197.1"/>
    <property type="molecule type" value="Genomic_DNA"/>
</dbReference>
<proteinExistence type="predicted"/>
<sequence length="130" mass="14689">MNTNIVASPVETGRLSLPNDSLNYSSTSTGTKDETVCFLYDEPGRQHFTSGFYKVATFGVDQLKHHVFTTFGFDNIDHNPRQTTSRPSFHGSCISMLQFPPNRDGGMIDKTEDPEALRRFRLQDLNIDEL</sequence>
<evidence type="ECO:0000313" key="2">
    <source>
        <dbReference type="Proteomes" id="UP000735302"/>
    </source>
</evidence>
<keyword evidence="2" id="KW-1185">Reference proteome</keyword>
<reference evidence="1 2" key="1">
    <citation type="journal article" date="2021" name="Elife">
        <title>Chloroplast acquisition without the gene transfer in kleptoplastic sea slugs, Plakobranchus ocellatus.</title>
        <authorList>
            <person name="Maeda T."/>
            <person name="Takahashi S."/>
            <person name="Yoshida T."/>
            <person name="Shimamura S."/>
            <person name="Takaki Y."/>
            <person name="Nagai Y."/>
            <person name="Toyoda A."/>
            <person name="Suzuki Y."/>
            <person name="Arimoto A."/>
            <person name="Ishii H."/>
            <person name="Satoh N."/>
            <person name="Nishiyama T."/>
            <person name="Hasebe M."/>
            <person name="Maruyama T."/>
            <person name="Minagawa J."/>
            <person name="Obokata J."/>
            <person name="Shigenobu S."/>
        </authorList>
    </citation>
    <scope>NUCLEOTIDE SEQUENCE [LARGE SCALE GENOMIC DNA]</scope>
</reference>
<evidence type="ECO:0000313" key="1">
    <source>
        <dbReference type="EMBL" id="GFN76197.1"/>
    </source>
</evidence>
<gene>
    <name evidence="1" type="ORF">PoB_000270300</name>
</gene>
<organism evidence="1 2">
    <name type="scientific">Plakobranchus ocellatus</name>
    <dbReference type="NCBI Taxonomy" id="259542"/>
    <lineage>
        <taxon>Eukaryota</taxon>
        <taxon>Metazoa</taxon>
        <taxon>Spiralia</taxon>
        <taxon>Lophotrochozoa</taxon>
        <taxon>Mollusca</taxon>
        <taxon>Gastropoda</taxon>
        <taxon>Heterobranchia</taxon>
        <taxon>Euthyneura</taxon>
        <taxon>Panpulmonata</taxon>
        <taxon>Sacoglossa</taxon>
        <taxon>Placobranchoidea</taxon>
        <taxon>Plakobranchidae</taxon>
        <taxon>Plakobranchus</taxon>
    </lineage>
</organism>
<name>A0AAV3Y1G5_9GAST</name>